<comment type="catalytic activity">
    <reaction evidence="14">
        <text>an organic molecule + reduced [NADPH--hemoprotein reductase] + O2 = an alcohol + oxidized [NADPH--hemoprotein reductase] + H2O + H(+)</text>
        <dbReference type="Rhea" id="RHEA:17149"/>
        <dbReference type="Rhea" id="RHEA-COMP:11964"/>
        <dbReference type="Rhea" id="RHEA-COMP:11965"/>
        <dbReference type="ChEBI" id="CHEBI:15377"/>
        <dbReference type="ChEBI" id="CHEBI:15378"/>
        <dbReference type="ChEBI" id="CHEBI:15379"/>
        <dbReference type="ChEBI" id="CHEBI:30879"/>
        <dbReference type="ChEBI" id="CHEBI:57618"/>
        <dbReference type="ChEBI" id="CHEBI:58210"/>
        <dbReference type="ChEBI" id="CHEBI:142491"/>
        <dbReference type="EC" id="1.14.14.1"/>
    </reaction>
</comment>
<feature type="domain" description="FAD-binding FR-type" evidence="17">
    <location>
        <begin position="681"/>
        <end position="910"/>
    </location>
</feature>
<name>A0A218PG36_9HYPO</name>
<dbReference type="InterPro" id="IPR008254">
    <property type="entry name" value="Flavodoxin/NO_synth"/>
</dbReference>
<dbReference type="InterPro" id="IPR002401">
    <property type="entry name" value="Cyt_P450_E_grp-I"/>
</dbReference>
<dbReference type="PRINTS" id="PR00385">
    <property type="entry name" value="P450"/>
</dbReference>
<dbReference type="Pfam" id="PF00667">
    <property type="entry name" value="FAD_binding_1"/>
    <property type="match status" value="1"/>
</dbReference>
<dbReference type="InterPro" id="IPR001128">
    <property type="entry name" value="Cyt_P450"/>
</dbReference>
<dbReference type="SMR" id="A0A218PG36"/>
<organism evidence="18">
    <name type="scientific">Fusarium sp. NBRC100844</name>
    <dbReference type="NCBI Taxonomy" id="1977034"/>
    <lineage>
        <taxon>Eukaryota</taxon>
        <taxon>Fungi</taxon>
        <taxon>Dikarya</taxon>
        <taxon>Ascomycota</taxon>
        <taxon>Pezizomycotina</taxon>
        <taxon>Sordariomycetes</taxon>
        <taxon>Hypocreomycetidae</taxon>
        <taxon>Hypocreales</taxon>
        <taxon>Nectriaceae</taxon>
        <taxon>Fusarium</taxon>
    </lineage>
</organism>
<keyword evidence="8 14" id="KW-0274">FAD</keyword>
<dbReference type="PANTHER" id="PTHR19384:SF127">
    <property type="entry name" value="BIFUNCTIONAL CYTOCHROME P450_NADPH--P450 REDUCTASE"/>
    <property type="match status" value="1"/>
</dbReference>
<dbReference type="InterPro" id="IPR003097">
    <property type="entry name" value="CysJ-like_FAD-binding"/>
</dbReference>
<keyword evidence="10 14" id="KW-0249">Electron transport</keyword>
<comment type="similarity">
    <text evidence="2 14">In the N-terminal section; belongs to the cytochrome P450 family.</text>
</comment>
<dbReference type="AlphaFoldDB" id="A0A218PG36"/>
<comment type="cofactor">
    <cofactor evidence="1 14 15">
        <name>heme</name>
        <dbReference type="ChEBI" id="CHEBI:30413"/>
    </cofactor>
</comment>
<dbReference type="InterPro" id="IPR017938">
    <property type="entry name" value="Riboflavin_synthase-like_b-brl"/>
</dbReference>
<evidence type="ECO:0000256" key="7">
    <source>
        <dbReference type="ARBA" id="ARBA00022723"/>
    </source>
</evidence>
<dbReference type="PROSITE" id="PS51384">
    <property type="entry name" value="FAD_FR"/>
    <property type="match status" value="1"/>
</dbReference>
<dbReference type="InterPro" id="IPR036396">
    <property type="entry name" value="Cyt_P450_sf"/>
</dbReference>
<dbReference type="Pfam" id="PF00175">
    <property type="entry name" value="NAD_binding_1"/>
    <property type="match status" value="1"/>
</dbReference>
<evidence type="ECO:0000256" key="8">
    <source>
        <dbReference type="ARBA" id="ARBA00022827"/>
    </source>
</evidence>
<dbReference type="InterPro" id="IPR001433">
    <property type="entry name" value="OxRdtase_FAD/NAD-bd"/>
</dbReference>
<evidence type="ECO:0000259" key="17">
    <source>
        <dbReference type="PROSITE" id="PS51384"/>
    </source>
</evidence>
<comment type="catalytic activity">
    <reaction evidence="14">
        <text>2 oxidized [cytochrome P450] + NADPH = 2 reduced [cytochrome P450] + NADP(+) + H(+)</text>
        <dbReference type="Rhea" id="RHEA:24040"/>
        <dbReference type="Rhea" id="RHEA-COMP:14627"/>
        <dbReference type="Rhea" id="RHEA-COMP:14628"/>
        <dbReference type="ChEBI" id="CHEBI:15378"/>
        <dbReference type="ChEBI" id="CHEBI:55376"/>
        <dbReference type="ChEBI" id="CHEBI:57783"/>
        <dbReference type="ChEBI" id="CHEBI:58349"/>
        <dbReference type="ChEBI" id="CHEBI:60344"/>
        <dbReference type="EC" id="1.6.2.4"/>
    </reaction>
</comment>
<evidence type="ECO:0000256" key="13">
    <source>
        <dbReference type="ARBA" id="ARBA00023033"/>
    </source>
</evidence>
<proteinExistence type="inferred from homology"/>
<dbReference type="GO" id="GO:0005506">
    <property type="term" value="F:iron ion binding"/>
    <property type="evidence" value="ECO:0007669"/>
    <property type="project" value="UniProtKB-UniRule"/>
</dbReference>
<evidence type="ECO:0000256" key="14">
    <source>
        <dbReference type="PIRNR" id="PIRNR000209"/>
    </source>
</evidence>
<evidence type="ECO:0000256" key="2">
    <source>
        <dbReference type="ARBA" id="ARBA00010018"/>
    </source>
</evidence>
<evidence type="ECO:0000256" key="9">
    <source>
        <dbReference type="ARBA" id="ARBA00022857"/>
    </source>
</evidence>
<keyword evidence="9 14" id="KW-0521">NADP</keyword>
<dbReference type="PRINTS" id="PR00463">
    <property type="entry name" value="EP450I"/>
</dbReference>
<evidence type="ECO:0000256" key="11">
    <source>
        <dbReference type="ARBA" id="ARBA00023002"/>
    </source>
</evidence>
<dbReference type="Gene3D" id="1.20.990.10">
    <property type="entry name" value="NADPH-cytochrome p450 Reductase, Chain A, domain 3"/>
    <property type="match status" value="1"/>
</dbReference>
<dbReference type="InterPro" id="IPR039261">
    <property type="entry name" value="FNR_nucleotide-bd"/>
</dbReference>
<dbReference type="Gene3D" id="1.10.630.10">
    <property type="entry name" value="Cytochrome P450"/>
    <property type="match status" value="1"/>
</dbReference>
<dbReference type="InterPro" id="IPR023206">
    <property type="entry name" value="Bifunctional_P450_P450_red"/>
</dbReference>
<dbReference type="CDD" id="cd06206">
    <property type="entry name" value="bifunctional_CYPOR"/>
    <property type="match status" value="1"/>
</dbReference>
<dbReference type="SUPFAM" id="SSF63380">
    <property type="entry name" value="Riboflavin synthase domain-like"/>
    <property type="match status" value="1"/>
</dbReference>
<dbReference type="Gene3D" id="3.40.50.360">
    <property type="match status" value="1"/>
</dbReference>
<dbReference type="FunFam" id="1.10.630.10:FF:000040">
    <property type="entry name" value="Bifunctional cytochrome P450/NADPH--P450 reductase"/>
    <property type="match status" value="1"/>
</dbReference>
<dbReference type="GO" id="GO:0003958">
    <property type="term" value="F:NADPH-hemoprotein reductase activity"/>
    <property type="evidence" value="ECO:0007669"/>
    <property type="project" value="UniProtKB-UniRule"/>
</dbReference>
<evidence type="ECO:0000256" key="15">
    <source>
        <dbReference type="PIRSR" id="PIRSR000209-1"/>
    </source>
</evidence>
<keyword evidence="13 14" id="KW-0503">Monooxygenase</keyword>
<protein>
    <recommendedName>
        <fullName evidence="14">Bifunctional cytochrome P450/NADPH--P450 reductase</fullName>
    </recommendedName>
    <domain>
        <recommendedName>
            <fullName evidence="14">Cytochrome P450</fullName>
            <ecNumber evidence="14">1.14.14.1</ecNumber>
        </recommendedName>
    </domain>
    <domain>
        <recommendedName>
            <fullName evidence="14">NADPH--cytochrome P450 reductase</fullName>
            <ecNumber evidence="14">1.6.2.4</ecNumber>
        </recommendedName>
    </domain>
</protein>
<dbReference type="Gene3D" id="3.40.50.80">
    <property type="entry name" value="Nucleotide-binding domain of ferredoxin-NADP reductase (FNR) module"/>
    <property type="match status" value="1"/>
</dbReference>
<evidence type="ECO:0000256" key="12">
    <source>
        <dbReference type="ARBA" id="ARBA00023004"/>
    </source>
</evidence>
<dbReference type="EC" id="1.14.14.1" evidence="14"/>
<evidence type="ECO:0000313" key="18">
    <source>
        <dbReference type="EMBL" id="BAZ95875.1"/>
    </source>
</evidence>
<dbReference type="GO" id="GO:0020037">
    <property type="term" value="F:heme binding"/>
    <property type="evidence" value="ECO:0007669"/>
    <property type="project" value="UniProtKB-UniRule"/>
</dbReference>
<keyword evidence="12 14" id="KW-0408">Iron</keyword>
<dbReference type="CDD" id="cd11068">
    <property type="entry name" value="CYP120A1"/>
    <property type="match status" value="1"/>
</dbReference>
<keyword evidence="5 14" id="KW-0285">Flavoprotein</keyword>
<accession>A0A218PG36</accession>
<dbReference type="SUPFAM" id="SSF48264">
    <property type="entry name" value="Cytochrome P450"/>
    <property type="match status" value="1"/>
</dbReference>
<keyword evidence="11 14" id="KW-0560">Oxidoreductase</keyword>
<dbReference type="SUPFAM" id="SSF52343">
    <property type="entry name" value="Ferredoxin reductase-like, C-terminal NADP-linked domain"/>
    <property type="match status" value="1"/>
</dbReference>
<dbReference type="GO" id="GO:0050660">
    <property type="term" value="F:flavin adenine dinucleotide binding"/>
    <property type="evidence" value="ECO:0007669"/>
    <property type="project" value="TreeGrafter"/>
</dbReference>
<dbReference type="GO" id="GO:0005829">
    <property type="term" value="C:cytosol"/>
    <property type="evidence" value="ECO:0007669"/>
    <property type="project" value="TreeGrafter"/>
</dbReference>
<dbReference type="PIRSF" id="PIRSF000209">
    <property type="entry name" value="Bifunctional_P450_P450R"/>
    <property type="match status" value="1"/>
</dbReference>
<keyword evidence="6 14" id="KW-0288">FMN</keyword>
<evidence type="ECO:0000256" key="6">
    <source>
        <dbReference type="ARBA" id="ARBA00022643"/>
    </source>
</evidence>
<dbReference type="InterPro" id="IPR017927">
    <property type="entry name" value="FAD-bd_FR_type"/>
</dbReference>
<keyword evidence="7 14" id="KW-0479">Metal-binding</keyword>
<evidence type="ECO:0000256" key="10">
    <source>
        <dbReference type="ARBA" id="ARBA00022982"/>
    </source>
</evidence>
<gene>
    <name evidence="18" type="primary">ascE</name>
</gene>
<comment type="cofactor">
    <cofactor evidence="14">
        <name>FAD</name>
        <dbReference type="ChEBI" id="CHEBI:57692"/>
    </cofactor>
    <cofactor evidence="14">
        <name>FMN</name>
        <dbReference type="ChEBI" id="CHEBI:58210"/>
    </cofactor>
</comment>
<dbReference type="Pfam" id="PF00258">
    <property type="entry name" value="Flavodoxin_1"/>
    <property type="match status" value="1"/>
</dbReference>
<evidence type="ECO:0000256" key="1">
    <source>
        <dbReference type="ARBA" id="ARBA00001971"/>
    </source>
</evidence>
<evidence type="ECO:0000259" key="16">
    <source>
        <dbReference type="PROSITE" id="PS50902"/>
    </source>
</evidence>
<dbReference type="Pfam" id="PF00067">
    <property type="entry name" value="p450"/>
    <property type="match status" value="1"/>
</dbReference>
<dbReference type="EMBL" id="LC228576">
    <property type="protein sequence ID" value="BAZ95875.1"/>
    <property type="molecule type" value="Genomic_DNA"/>
</dbReference>
<dbReference type="InterPro" id="IPR017972">
    <property type="entry name" value="Cyt_P450_CS"/>
</dbReference>
<dbReference type="EC" id="1.6.2.4" evidence="14"/>
<evidence type="ECO:0000256" key="5">
    <source>
        <dbReference type="ARBA" id="ARBA00022630"/>
    </source>
</evidence>
<dbReference type="InterPro" id="IPR029039">
    <property type="entry name" value="Flavoprotein-like_sf"/>
</dbReference>
<dbReference type="PROSITE" id="PS50902">
    <property type="entry name" value="FLAVODOXIN_LIKE"/>
    <property type="match status" value="1"/>
</dbReference>
<keyword evidence="4 14" id="KW-0349">Heme</keyword>
<feature type="domain" description="Flavodoxin-like" evidence="16">
    <location>
        <begin position="508"/>
        <end position="649"/>
    </location>
</feature>
<feature type="binding site" description="axial binding residue" evidence="15">
    <location>
        <position position="408"/>
    </location>
    <ligand>
        <name>heme</name>
        <dbReference type="ChEBI" id="CHEBI:30413"/>
    </ligand>
    <ligandPart>
        <name>Fe</name>
        <dbReference type="ChEBI" id="CHEBI:18248"/>
    </ligandPart>
</feature>
<sequence length="1069" mass="118275">MSCEIPRPRGLPVLGNILDIDPSDAVASLGKLAEIHGSIYKLKLAGSEKVFISSRDLMDEVSDETRFTKLVSGPLAQLRNAVGDSLFTAHYDEHNWGVAHRILMPAMGPLAIRGMFDEMHDLASQLVTKWARFGPHDTINVTSDFTRLTLDTIALCSMGTRFNSFYHEEMHPFIGSMIGLLEESGRRAPRPEWANYLLPGAQAQYDTDIQTLRRVAADVLADRRAHPNKKKDILNALIVGSDSKTGERMSDESILNNMIVFLIAGHETTSGLLSFLFFYLLKYPDVMEKAQEEVDRVVGRGAITIEHMSKLPYLEACLRETLRLHPTAPVITLQPRPDLPVEKTTLADGKYEVHRGQGIVALLIQIQRDPAVYGPDANEFRAERMLDENFNKLPKNSWKPFGNGIRGCIGRAFAWQESLLVTAMLLQTFNFRMHDPSYKLKIKQTLTIKPGDFFMHATMRDHVESVQLGKTLYGSASPVANGVNGHATPRKEQVHGKAVTNGHATKPMAILFGGESGTCETMAQTLARAAPARGYHATVESLDSATGDMPKDRPVVLISSSYNGQPPCNAAQFVLWLEGLKGGNVLNGTRFAVYGCGNRDYGPTFHRIPKLLNSELEKNGAARLAEIGLGDVIAGDIFSDFEKWQDEHLWPALGAGTTADNGDIGFEVQIDRHSRPSELREDVEEAVVLKNEVLTAPGEPAKRLVVLKLPEGMEYRSGDHISVLPLNDWGIVRRVLQWANLPLDAVITIPSGSNTTLPTGRAISVWDLLSGYVELSQPATRKNVLRMAACTEDEEARKRILALEEDFDNSITLKRRSILDMLEEFPSVSLSVSEYLAMLPPMRARKYSAASSPLADASIVTLIFSVVDKESPLRSNKRLLGIASTYLARLQEGESIHVAVKPALRLFRPPSDVENTPCIMACAGTGLAPFRAFVEERAAHAKAGKDLAPAYLFIGCRDPAKDALVVDELKQWEEAGIIKVFYAFSRASKKSNGCKYVQDRLWREREVVEKCILEREGNFYVCGGAGVGKGVDQIMKRIYAEKMKGGESKDADQWVQELKTTRYASEIFS</sequence>
<dbReference type="Gene3D" id="2.40.30.10">
    <property type="entry name" value="Translation factors"/>
    <property type="match status" value="1"/>
</dbReference>
<dbReference type="PANTHER" id="PTHR19384">
    <property type="entry name" value="NITRIC OXIDE SYNTHASE-RELATED"/>
    <property type="match status" value="1"/>
</dbReference>
<dbReference type="GO" id="GO:0070330">
    <property type="term" value="F:aromatase activity"/>
    <property type="evidence" value="ECO:0007669"/>
    <property type="project" value="UniProtKB-UniRule"/>
</dbReference>
<dbReference type="GO" id="GO:0010181">
    <property type="term" value="F:FMN binding"/>
    <property type="evidence" value="ECO:0007669"/>
    <property type="project" value="UniProtKB-UniRule"/>
</dbReference>
<keyword evidence="3 14" id="KW-0813">Transport</keyword>
<evidence type="ECO:0000256" key="4">
    <source>
        <dbReference type="ARBA" id="ARBA00022617"/>
    </source>
</evidence>
<dbReference type="SUPFAM" id="SSF52218">
    <property type="entry name" value="Flavoproteins"/>
    <property type="match status" value="1"/>
</dbReference>
<dbReference type="PROSITE" id="PS00086">
    <property type="entry name" value="CYTOCHROME_P450"/>
    <property type="match status" value="1"/>
</dbReference>
<evidence type="ECO:0000256" key="3">
    <source>
        <dbReference type="ARBA" id="ARBA00022448"/>
    </source>
</evidence>
<reference evidence="18" key="1">
    <citation type="journal article" date="2017" name="Org. Lett.">
        <title>Combinatorial Biosynthesis of (+)-Daurichromenic Acid and Its Halogenated Analogue.</title>
        <authorList>
            <person name="Okada M."/>
            <person name="Saito K."/>
            <person name="Wong C.P."/>
            <person name="Li C."/>
            <person name="Wang D."/>
            <person name="Iijima M."/>
            <person name="Taura F."/>
            <person name="Kurosaki F."/>
            <person name="Awakawa T."/>
            <person name="Abe I."/>
        </authorList>
    </citation>
    <scope>NUCLEOTIDE SEQUENCE</scope>
    <source>
        <strain evidence="18">NBRC100844</strain>
    </source>
</reference>
<dbReference type="InterPro" id="IPR023173">
    <property type="entry name" value="NADPH_Cyt_P450_Rdtase_alpha"/>
</dbReference>